<evidence type="ECO:0000313" key="2">
    <source>
        <dbReference type="Proteomes" id="UP001271792"/>
    </source>
</evidence>
<reference evidence="1 2" key="1">
    <citation type="submission" date="2023-11" db="EMBL/GenBank/DDBJ databases">
        <title>Lentzea sokolovensis, sp. nov., Lentzea kristufkii, sp. nov., and Lentzea miocenensis, sp. nov., rare actinobacteria from Sokolov Coal Basin, Miocene lacustrine sediment, Czech Republic.</title>
        <authorList>
            <person name="Lara A."/>
            <person name="Kotroba L."/>
            <person name="Nouioui I."/>
            <person name="Neumann-Schaal M."/>
            <person name="Mast Y."/>
            <person name="Chronakova A."/>
        </authorList>
    </citation>
    <scope>NUCLEOTIDE SEQUENCE [LARGE SCALE GENOMIC DNA]</scope>
    <source>
        <strain evidence="1 2">BCCO 10_0798</strain>
    </source>
</reference>
<dbReference type="InterPro" id="IPR036170">
    <property type="entry name" value="YezG-like_sf"/>
</dbReference>
<name>A0ABU4U633_9PSEU</name>
<keyword evidence="2" id="KW-1185">Reference proteome</keyword>
<protein>
    <submittedName>
        <fullName evidence="1">Uncharacterized protein</fullName>
    </submittedName>
</protein>
<organism evidence="1 2">
    <name type="scientific">Lentzea kristufekii</name>
    <dbReference type="NCBI Taxonomy" id="3095430"/>
    <lineage>
        <taxon>Bacteria</taxon>
        <taxon>Bacillati</taxon>
        <taxon>Actinomycetota</taxon>
        <taxon>Actinomycetes</taxon>
        <taxon>Pseudonocardiales</taxon>
        <taxon>Pseudonocardiaceae</taxon>
        <taxon>Lentzea</taxon>
    </lineage>
</organism>
<proteinExistence type="predicted"/>
<dbReference type="EMBL" id="JAXAVV010000035">
    <property type="protein sequence ID" value="MDX8056019.1"/>
    <property type="molecule type" value="Genomic_DNA"/>
</dbReference>
<gene>
    <name evidence="1" type="ORF">SK571_42140</name>
</gene>
<dbReference type="RefSeq" id="WP_319989712.1">
    <property type="nucleotide sequence ID" value="NZ_JAXAVV010000035.1"/>
</dbReference>
<dbReference type="SUPFAM" id="SSF160424">
    <property type="entry name" value="BH3703-like"/>
    <property type="match status" value="1"/>
</dbReference>
<dbReference type="Proteomes" id="UP001271792">
    <property type="component" value="Unassembled WGS sequence"/>
</dbReference>
<evidence type="ECO:0000313" key="1">
    <source>
        <dbReference type="EMBL" id="MDX8056019.1"/>
    </source>
</evidence>
<sequence>MKIATGQTYSATRKVVWNDRLADAEWAFHDNRLSEHARFDMGDGRGAQLLPSTLVESWFTHFTVAHAGEQAFLVEEERGDALLVAEMPEVRRSMPLEQPEWTFVKPVASLDRLSQVRFEQLCLIADTGSELPMYVGLPQDTVPKPEIDAHVDHITTLLLEHVPGPWAKLHVRCQAIAGWQELTTTLTTPDGDEVAWLPPLMVGQWFHRLRTATSAFPFGAWFSAEYSLEPSSRPLVSFDSQSEPGWQPYFPQRALFARHGLQHELLQFPRSPKNTPDWLAAAVSELRTVPVTVAAGPKHTPKRPFYPAMPTRTFDGVDAQERPALHRQPVIRAEKEALLAFLNQAPAVLTSRGLAPDLLAPGQPQRVPMAFHTDGFWVWPAALAYYLDVHDVNPDVQLLAHIRRSGYVLPDYVPTTALARALATATGNEAEMEPGHQAERDWAVEWTDKVLSTLNIDRRYFSFGEYRDEALCLVRELDIFVVCWQSEGKRSMYAEFDSMTEATLFVTGYFYTYGHNMQVAPA</sequence>
<comment type="caution">
    <text evidence="1">The sequence shown here is derived from an EMBL/GenBank/DDBJ whole genome shotgun (WGS) entry which is preliminary data.</text>
</comment>
<accession>A0ABU4U633</accession>